<dbReference type="HAMAP" id="MF_00376">
    <property type="entry name" value="Dephospho_CoA_kinase"/>
    <property type="match status" value="1"/>
</dbReference>
<comment type="subcellular location">
    <subcellularLocation>
        <location evidence="3">Cytoplasm</location>
    </subcellularLocation>
</comment>
<feature type="binding site" evidence="3">
    <location>
        <begin position="11"/>
        <end position="16"/>
    </location>
    <ligand>
        <name>ATP</name>
        <dbReference type="ChEBI" id="CHEBI:30616"/>
    </ligand>
</feature>
<evidence type="ECO:0000313" key="5">
    <source>
        <dbReference type="Proteomes" id="UP001205919"/>
    </source>
</evidence>
<dbReference type="EC" id="2.7.1.24" evidence="3"/>
<dbReference type="Gene3D" id="3.40.50.300">
    <property type="entry name" value="P-loop containing nucleotide triphosphate hydrolases"/>
    <property type="match status" value="1"/>
</dbReference>
<dbReference type="GO" id="GO:0015937">
    <property type="term" value="P:coenzyme A biosynthetic process"/>
    <property type="evidence" value="ECO:0007669"/>
    <property type="project" value="UniProtKB-UniRule"/>
</dbReference>
<dbReference type="Proteomes" id="UP001205919">
    <property type="component" value="Unassembled WGS sequence"/>
</dbReference>
<evidence type="ECO:0000256" key="1">
    <source>
        <dbReference type="ARBA" id="ARBA00022741"/>
    </source>
</evidence>
<keyword evidence="3 4" id="KW-0808">Transferase</keyword>
<comment type="catalytic activity">
    <reaction evidence="3">
        <text>3'-dephospho-CoA + ATP = ADP + CoA + H(+)</text>
        <dbReference type="Rhea" id="RHEA:18245"/>
        <dbReference type="ChEBI" id="CHEBI:15378"/>
        <dbReference type="ChEBI" id="CHEBI:30616"/>
        <dbReference type="ChEBI" id="CHEBI:57287"/>
        <dbReference type="ChEBI" id="CHEBI:57328"/>
        <dbReference type="ChEBI" id="CHEBI:456216"/>
        <dbReference type="EC" id="2.7.1.24"/>
    </reaction>
</comment>
<dbReference type="AlphaFoldDB" id="A0AAW5K1W5"/>
<keyword evidence="2 3" id="KW-0067">ATP-binding</keyword>
<comment type="similarity">
    <text evidence="3">Belongs to the CoaE family.</text>
</comment>
<dbReference type="PROSITE" id="PS51219">
    <property type="entry name" value="DPCK"/>
    <property type="match status" value="1"/>
</dbReference>
<keyword evidence="3 4" id="KW-0418">Kinase</keyword>
<dbReference type="EMBL" id="JANFYT010000009">
    <property type="protein sequence ID" value="MCQ4813876.1"/>
    <property type="molecule type" value="Genomic_DNA"/>
</dbReference>
<organism evidence="4 5">
    <name type="scientific">Cloacibacillus evryensis</name>
    <dbReference type="NCBI Taxonomy" id="508460"/>
    <lineage>
        <taxon>Bacteria</taxon>
        <taxon>Thermotogati</taxon>
        <taxon>Synergistota</taxon>
        <taxon>Synergistia</taxon>
        <taxon>Synergistales</taxon>
        <taxon>Synergistaceae</taxon>
        <taxon>Cloacibacillus</taxon>
    </lineage>
</organism>
<accession>A0AAW5K1W5</accession>
<dbReference type="InterPro" id="IPR001977">
    <property type="entry name" value="Depp_CoAkinase"/>
</dbReference>
<dbReference type="RefSeq" id="WP_008712715.1">
    <property type="nucleotide sequence ID" value="NZ_CABKQM010000008.1"/>
</dbReference>
<comment type="function">
    <text evidence="3">Catalyzes the phosphorylation of the 3'-hydroxyl group of dephosphocoenzyme A to form coenzyme A.</text>
</comment>
<dbReference type="PANTHER" id="PTHR10695:SF46">
    <property type="entry name" value="BIFUNCTIONAL COENZYME A SYNTHASE-RELATED"/>
    <property type="match status" value="1"/>
</dbReference>
<reference evidence="4 5" key="1">
    <citation type="submission" date="2022-06" db="EMBL/GenBank/DDBJ databases">
        <title>Isolation of gut microbiota from human fecal samples.</title>
        <authorList>
            <person name="Pamer E.G."/>
            <person name="Barat B."/>
            <person name="Waligurski E."/>
            <person name="Medina S."/>
            <person name="Paddock L."/>
            <person name="Mostad J."/>
        </authorList>
    </citation>
    <scope>NUCLEOTIDE SEQUENCE [LARGE SCALE GENOMIC DNA]</scope>
    <source>
        <strain evidence="4 5">DFI.9.90</strain>
    </source>
</reference>
<protein>
    <recommendedName>
        <fullName evidence="3">Dephospho-CoA kinase</fullName>
        <ecNumber evidence="3">2.7.1.24</ecNumber>
    </recommendedName>
    <alternativeName>
        <fullName evidence="3">Dephosphocoenzyme A kinase</fullName>
    </alternativeName>
</protein>
<dbReference type="GO" id="GO:0004140">
    <property type="term" value="F:dephospho-CoA kinase activity"/>
    <property type="evidence" value="ECO:0007669"/>
    <property type="project" value="UniProtKB-UniRule"/>
</dbReference>
<gene>
    <name evidence="3" type="primary">coaE</name>
    <name evidence="4" type="ORF">NE630_05460</name>
</gene>
<dbReference type="Pfam" id="PF01121">
    <property type="entry name" value="CoaE"/>
    <property type="match status" value="1"/>
</dbReference>
<comment type="caution">
    <text evidence="4">The sequence shown here is derived from an EMBL/GenBank/DDBJ whole genome shotgun (WGS) entry which is preliminary data.</text>
</comment>
<dbReference type="SUPFAM" id="SSF52540">
    <property type="entry name" value="P-loop containing nucleoside triphosphate hydrolases"/>
    <property type="match status" value="1"/>
</dbReference>
<sequence length="195" mass="21952">MPTVGLTGDVGAGKSTLCKEWAAMGAHIIDADSVARALWDDPGIRREAEKRWGAGFFDAPHKELWAKIAAKIFADEEEYRFASRLIHKKTMETIKKMAAGADGWIVAEIPLLYEGGHEGWLDCVVYAAAPFEKRVERNAKRRWNAEEVSRRENRLLPSGEKMARADFVLVNDGTEEEWRQKARGLWLKLVEGGVK</sequence>
<evidence type="ECO:0000313" key="4">
    <source>
        <dbReference type="EMBL" id="MCQ4813876.1"/>
    </source>
</evidence>
<dbReference type="CDD" id="cd02022">
    <property type="entry name" value="DPCK"/>
    <property type="match status" value="1"/>
</dbReference>
<comment type="pathway">
    <text evidence="3">Cofactor biosynthesis; coenzyme A biosynthesis; CoA from (R)-pantothenate: step 5/5.</text>
</comment>
<proteinExistence type="inferred from homology"/>
<dbReference type="InterPro" id="IPR027417">
    <property type="entry name" value="P-loop_NTPase"/>
</dbReference>
<keyword evidence="3" id="KW-0173">Coenzyme A biosynthesis</keyword>
<keyword evidence="5" id="KW-1185">Reference proteome</keyword>
<evidence type="ECO:0000256" key="2">
    <source>
        <dbReference type="ARBA" id="ARBA00022840"/>
    </source>
</evidence>
<dbReference type="GO" id="GO:0005737">
    <property type="term" value="C:cytoplasm"/>
    <property type="evidence" value="ECO:0007669"/>
    <property type="project" value="UniProtKB-SubCell"/>
</dbReference>
<dbReference type="GO" id="GO:0005524">
    <property type="term" value="F:ATP binding"/>
    <property type="evidence" value="ECO:0007669"/>
    <property type="project" value="UniProtKB-UniRule"/>
</dbReference>
<dbReference type="PANTHER" id="PTHR10695">
    <property type="entry name" value="DEPHOSPHO-COA KINASE-RELATED"/>
    <property type="match status" value="1"/>
</dbReference>
<keyword evidence="3" id="KW-0963">Cytoplasm</keyword>
<keyword evidence="1 3" id="KW-0547">Nucleotide-binding</keyword>
<name>A0AAW5K1W5_9BACT</name>
<evidence type="ECO:0000256" key="3">
    <source>
        <dbReference type="HAMAP-Rule" id="MF_00376"/>
    </source>
</evidence>